<dbReference type="RefSeq" id="WP_116180947.1">
    <property type="nucleotide sequence ID" value="NZ_CP144376.1"/>
</dbReference>
<sequence length="1271" mass="133718">MTADSLYDASSSTPADSTAASVAVATHCDARGKLNLPSAARRRLGIADAGGTVITRLHPDGTITLESLATTVLALRATIARAVRRPLTAVLDTMTGEPSIPGRALARDRLLLHPPTSTAALVVDGVVVLHLLDDRTLTDTDAVALVAALTSGRGGFWSVSEAAVGLIEAAVTTAVAPDARDADTHALLAHLHDELDLLGMRRKPPLAAQFSSPVHAATQHAPRLRMDEQLTLALAQTTGAAVLLARDLPADHPVHALMPHPILGYADLGLTALTPLEPADRIAMATAALAAAGAPASQPHLPWRTIRDSLTGAGVTRRMTNRDAQEVLGQILDERGPRGATEVDGVLGYNRLTVLAGALRVLADADALRGEPPTPGIRELFTALREGLSAVDDIGAVSDPQRLAEILDHAGHTVTPAVILDACWLLHENLDDVHRWLTAAGLVAAEPDSPRQDTAALAQPEAVAVASTLLAVAAKPSPMPERLHWSEVRDALREAGLPGGISDRQARQLLANAVGAQDLAAFTADIDARGYDRVDAVITALCVLDHAGALPPAPLSPDLVSLITALRAAVSIVDEPGAMYGPGEVAELIDERVPGLAAQVRVAAAWLVNDHVDLARRWLAGHPGTAPAAPAPTSEVPAPVVYTPAPHRGLDHAPAASPALTAPMAAPPPAGADAPELTLSTAVAYAALAAVDEVEAAHVPAAALLAALEYDGFDVPDADELDRVLSATLDGFAAPALVHVDGVPGYPRRELMAAALDWHDQVGDLRAILPGAAEIVQHVHFETAVELAAQLDTAEELDQRLASHPSISDATRADLVWLLTHRLTCARSWLSARFNRPGDALRVSLAGTAAGRHLAAEAVRRRRFVRDRLLALAEPGSEPETGSAAQDTVPPTELVVAGAVLAATLPPESNHHVPWRKIQDCLARADITVPTREAAHAALAAAFGADAVPAQTQHSRKWGYVRLELMAAAIDACDRAGQLPTMLALAALRDLVHALPVGLAAVDAQGGEVPTKRRLESLLNQPDQQVPGAIRQDVAWLLRNRLDAVRRWIDGLAAGAASPSATGQHVQDKDSAQPDRVTAVAKQPRPDGEVPRDLLVATAVLAAAMQSPRERHLAWTLVQAQLAKVDISVRTREALHTTLAEVFGVFGVPAAVQHQRKWGYVRLELLAAAITEFHRAGQLAAVLAMPDIRDLVTGARAGLEVLGDTDEVPSLPEFATLLRDGGHTVPVALQPDVQWLLLNRIDDVRCWVQTFNDTGSDQPLPAGPEDSEDRS</sequence>
<evidence type="ECO:0000256" key="1">
    <source>
        <dbReference type="SAM" id="MobiDB-lite"/>
    </source>
</evidence>
<protein>
    <submittedName>
        <fullName evidence="2">Uncharacterized protein</fullName>
    </submittedName>
</protein>
<reference evidence="2 3" key="1">
    <citation type="submission" date="2018-08" db="EMBL/GenBank/DDBJ databases">
        <title>Genomic Encyclopedia of Archaeal and Bacterial Type Strains, Phase II (KMG-II): from individual species to whole genera.</title>
        <authorList>
            <person name="Goeker M."/>
        </authorList>
    </citation>
    <scope>NUCLEOTIDE SEQUENCE [LARGE SCALE GENOMIC DNA]</scope>
    <source>
        <strain evidence="2 3">DSM 45791</strain>
    </source>
</reference>
<evidence type="ECO:0000313" key="2">
    <source>
        <dbReference type="EMBL" id="REH31133.1"/>
    </source>
</evidence>
<keyword evidence="3" id="KW-1185">Reference proteome</keyword>
<feature type="region of interest" description="Disordered" evidence="1">
    <location>
        <begin position="1057"/>
        <end position="1088"/>
    </location>
</feature>
<proteinExistence type="predicted"/>
<dbReference type="AlphaFoldDB" id="A0A3E0GXY9"/>
<name>A0A3E0GXY9_9PSEU</name>
<evidence type="ECO:0000313" key="3">
    <source>
        <dbReference type="Proteomes" id="UP000256269"/>
    </source>
</evidence>
<comment type="caution">
    <text evidence="2">The sequence shown here is derived from an EMBL/GenBank/DDBJ whole genome shotgun (WGS) entry which is preliminary data.</text>
</comment>
<accession>A0A3E0GXY9</accession>
<gene>
    <name evidence="2" type="ORF">BCF44_122156</name>
</gene>
<organism evidence="2 3">
    <name type="scientific">Kutzneria buriramensis</name>
    <dbReference type="NCBI Taxonomy" id="1045776"/>
    <lineage>
        <taxon>Bacteria</taxon>
        <taxon>Bacillati</taxon>
        <taxon>Actinomycetota</taxon>
        <taxon>Actinomycetes</taxon>
        <taxon>Pseudonocardiales</taxon>
        <taxon>Pseudonocardiaceae</taxon>
        <taxon>Kutzneria</taxon>
    </lineage>
</organism>
<dbReference type="EMBL" id="QUNO01000022">
    <property type="protein sequence ID" value="REH31133.1"/>
    <property type="molecule type" value="Genomic_DNA"/>
</dbReference>
<dbReference type="Proteomes" id="UP000256269">
    <property type="component" value="Unassembled WGS sequence"/>
</dbReference>